<keyword evidence="2" id="KW-1185">Reference proteome</keyword>
<sequence>MTLEKGAEKLASYDEALFLFGPRFVQIYGQAQSPMTITSLRRKLVGSCPRGCSFGVRRAFRAEPGLDQLAAAGRLMRGSSLIVAMVSRVI</sequence>
<gene>
    <name evidence="1" type="ORF">ABK249_27805</name>
</gene>
<proteinExistence type="predicted"/>
<evidence type="ECO:0000313" key="2">
    <source>
        <dbReference type="Proteomes" id="UP001496627"/>
    </source>
</evidence>
<reference evidence="1 2" key="1">
    <citation type="submission" date="2024-05" db="EMBL/GenBank/DDBJ databases">
        <title>Neorhizobium sp. Rsf11, a plant growth promoting and heavy metal resistant PAH-degrader.</title>
        <authorList>
            <person name="Golubev S.N."/>
            <person name="Muratova A.Y."/>
            <person name="Markelova M.I."/>
        </authorList>
    </citation>
    <scope>NUCLEOTIDE SEQUENCE [LARGE SCALE GENOMIC DNA]</scope>
    <source>
        <strain evidence="1 2">Rsf11</strain>
    </source>
</reference>
<dbReference type="EMBL" id="JBEAAL010000030">
    <property type="protein sequence ID" value="MEQ1408743.1"/>
    <property type="molecule type" value="Genomic_DNA"/>
</dbReference>
<organism evidence="1 2">
    <name type="scientific">Neorhizobium phenanthreniclasticum</name>
    <dbReference type="NCBI Taxonomy" id="3157917"/>
    <lineage>
        <taxon>Bacteria</taxon>
        <taxon>Pseudomonadati</taxon>
        <taxon>Pseudomonadota</taxon>
        <taxon>Alphaproteobacteria</taxon>
        <taxon>Hyphomicrobiales</taxon>
        <taxon>Rhizobiaceae</taxon>
        <taxon>Rhizobium/Agrobacterium group</taxon>
        <taxon>Neorhizobium</taxon>
    </lineage>
</organism>
<accession>A0ABV0MA20</accession>
<dbReference type="Proteomes" id="UP001496627">
    <property type="component" value="Unassembled WGS sequence"/>
</dbReference>
<name>A0ABV0MA20_9HYPH</name>
<protein>
    <submittedName>
        <fullName evidence="1">Uncharacterized protein</fullName>
    </submittedName>
</protein>
<dbReference type="RefSeq" id="WP_210057366.1">
    <property type="nucleotide sequence ID" value="NZ_JBEAAL010000030.1"/>
</dbReference>
<comment type="caution">
    <text evidence="1">The sequence shown here is derived from an EMBL/GenBank/DDBJ whole genome shotgun (WGS) entry which is preliminary data.</text>
</comment>
<evidence type="ECO:0000313" key="1">
    <source>
        <dbReference type="EMBL" id="MEQ1408743.1"/>
    </source>
</evidence>